<dbReference type="InterPro" id="IPR011759">
    <property type="entry name" value="Cyt_c_oxidase_su2_TM_dom"/>
</dbReference>
<gene>
    <name evidence="15" type="ORF">H4K34_10730</name>
</gene>
<dbReference type="PROSITE" id="PS50999">
    <property type="entry name" value="COX2_TM"/>
    <property type="match status" value="1"/>
</dbReference>
<dbReference type="KEGG" id="chyd:H4K34_10730"/>
<keyword evidence="7" id="KW-1278">Translocase</keyword>
<dbReference type="Proteomes" id="UP000516305">
    <property type="component" value="Chromosome"/>
</dbReference>
<dbReference type="AlphaFoldDB" id="A0A7H0VAV6"/>
<evidence type="ECO:0000256" key="1">
    <source>
        <dbReference type="ARBA" id="ARBA00004141"/>
    </source>
</evidence>
<keyword evidence="9 12" id="KW-1133">Transmembrane helix</keyword>
<feature type="transmembrane region" description="Helical" evidence="12">
    <location>
        <begin position="133"/>
        <end position="151"/>
    </location>
</feature>
<evidence type="ECO:0000256" key="11">
    <source>
        <dbReference type="ARBA" id="ARBA00031389"/>
    </source>
</evidence>
<dbReference type="Gene3D" id="1.10.287.90">
    <property type="match status" value="1"/>
</dbReference>
<reference evidence="15 16" key="1">
    <citation type="submission" date="2020-08" db="EMBL/GenBank/DDBJ databases">
        <title>Croceimicrobium hydrocarbonivorans gen. nov., sp. nov., a novel marine bacterium isolated from a bacterial consortium that degrades polyethylene terephthalate.</title>
        <authorList>
            <person name="Liu R."/>
        </authorList>
    </citation>
    <scope>NUCLEOTIDE SEQUENCE [LARGE SCALE GENOMIC DNA]</scope>
    <source>
        <strain evidence="15 16">A20-9</strain>
    </source>
</reference>
<comment type="similarity">
    <text evidence="2">Belongs to the cytochrome c oxidase subunit 2 family.</text>
</comment>
<feature type="domain" description="Cytochrome oxidase subunit II copper A binding" evidence="13">
    <location>
        <begin position="164"/>
        <end position="334"/>
    </location>
</feature>
<dbReference type="Pfam" id="PF02790">
    <property type="entry name" value="COX2_TM"/>
    <property type="match status" value="1"/>
</dbReference>
<name>A0A7H0VAV6_9FLAO</name>
<dbReference type="GO" id="GO:0004129">
    <property type="term" value="F:cytochrome-c oxidase activity"/>
    <property type="evidence" value="ECO:0007669"/>
    <property type="project" value="UniProtKB-EC"/>
</dbReference>
<keyword evidence="8" id="KW-0249">Electron transport</keyword>
<dbReference type="PANTHER" id="PTHR22888">
    <property type="entry name" value="CYTOCHROME C OXIDASE, SUBUNIT II"/>
    <property type="match status" value="1"/>
</dbReference>
<accession>A0A7H0VAV6</accession>
<dbReference type="SUPFAM" id="SSF49503">
    <property type="entry name" value="Cupredoxins"/>
    <property type="match status" value="1"/>
</dbReference>
<keyword evidence="6 12" id="KW-0812">Transmembrane</keyword>
<evidence type="ECO:0000259" key="13">
    <source>
        <dbReference type="PROSITE" id="PS50857"/>
    </source>
</evidence>
<feature type="domain" description="Cytochrome oxidase subunit II transmembrane region profile" evidence="14">
    <location>
        <begin position="66"/>
        <end position="161"/>
    </location>
</feature>
<dbReference type="PROSITE" id="PS50857">
    <property type="entry name" value="COX2_CUA"/>
    <property type="match status" value="1"/>
</dbReference>
<comment type="subcellular location">
    <subcellularLocation>
        <location evidence="1">Membrane</location>
        <topology evidence="1">Multi-pass membrane protein</topology>
    </subcellularLocation>
</comment>
<evidence type="ECO:0000256" key="10">
    <source>
        <dbReference type="ARBA" id="ARBA00023136"/>
    </source>
</evidence>
<keyword evidence="5" id="KW-0679">Respiratory chain</keyword>
<dbReference type="EC" id="7.1.1.9" evidence="3"/>
<evidence type="ECO:0000256" key="4">
    <source>
        <dbReference type="ARBA" id="ARBA00022448"/>
    </source>
</evidence>
<evidence type="ECO:0000256" key="7">
    <source>
        <dbReference type="ARBA" id="ARBA00022967"/>
    </source>
</evidence>
<dbReference type="GO" id="GO:0042773">
    <property type="term" value="P:ATP synthesis coupled electron transport"/>
    <property type="evidence" value="ECO:0007669"/>
    <property type="project" value="TreeGrafter"/>
</dbReference>
<dbReference type="InterPro" id="IPR008972">
    <property type="entry name" value="Cupredoxin"/>
</dbReference>
<evidence type="ECO:0000256" key="9">
    <source>
        <dbReference type="ARBA" id="ARBA00022989"/>
    </source>
</evidence>
<organism evidence="15 16">
    <name type="scientific">Croceimicrobium hydrocarbonivorans</name>
    <dbReference type="NCBI Taxonomy" id="2761580"/>
    <lineage>
        <taxon>Bacteria</taxon>
        <taxon>Pseudomonadati</taxon>
        <taxon>Bacteroidota</taxon>
        <taxon>Flavobacteriia</taxon>
        <taxon>Flavobacteriales</taxon>
        <taxon>Owenweeksiaceae</taxon>
        <taxon>Croceimicrobium</taxon>
    </lineage>
</organism>
<evidence type="ECO:0000259" key="14">
    <source>
        <dbReference type="PROSITE" id="PS50999"/>
    </source>
</evidence>
<evidence type="ECO:0000256" key="2">
    <source>
        <dbReference type="ARBA" id="ARBA00007866"/>
    </source>
</evidence>
<dbReference type="SUPFAM" id="SSF81464">
    <property type="entry name" value="Cytochrome c oxidase subunit II-like, transmembrane region"/>
    <property type="match status" value="1"/>
</dbReference>
<dbReference type="PANTHER" id="PTHR22888:SF9">
    <property type="entry name" value="CYTOCHROME C OXIDASE SUBUNIT 2"/>
    <property type="match status" value="1"/>
</dbReference>
<keyword evidence="16" id="KW-1185">Reference proteome</keyword>
<dbReference type="Gene3D" id="2.60.40.420">
    <property type="entry name" value="Cupredoxins - blue copper proteins"/>
    <property type="match status" value="1"/>
</dbReference>
<evidence type="ECO:0000256" key="8">
    <source>
        <dbReference type="ARBA" id="ARBA00022982"/>
    </source>
</evidence>
<dbReference type="EMBL" id="CP060139">
    <property type="protein sequence ID" value="QNR22854.1"/>
    <property type="molecule type" value="Genomic_DNA"/>
</dbReference>
<proteinExistence type="inferred from homology"/>
<feature type="transmembrane region" description="Helical" evidence="12">
    <location>
        <begin position="48"/>
        <end position="67"/>
    </location>
</feature>
<evidence type="ECO:0000256" key="6">
    <source>
        <dbReference type="ARBA" id="ARBA00022692"/>
    </source>
</evidence>
<dbReference type="GO" id="GO:0005507">
    <property type="term" value="F:copper ion binding"/>
    <property type="evidence" value="ECO:0007669"/>
    <property type="project" value="InterPro"/>
</dbReference>
<evidence type="ECO:0000256" key="12">
    <source>
        <dbReference type="SAM" id="Phobius"/>
    </source>
</evidence>
<sequence length="342" mass="38855">METLLVIVVALLAVAALTQAVRIFEISSQIKGTDTDVKVDDRDNNTQGWLMILFLVFFFGAFAWMVNEYKAVLLPESASVHGADIDNLWNISMGVILTAFLVTQPLLFGFAFMFRGRKNRKATYMEHNNRLELFWTGVPAVVLAGLILYGLTTWSNVMNPENTEEPMVVEIYAKQFGWQARYAGSDNELGYANVRLIEGVNTLGVDPSDEHSANDIITNELHLPKGRPVLLKFRSQDVIHSAYLPHFRVQMNCVPGTRTQFQFTPSITTAQMRSKPEMIAKVKRVNALRAERGEDPWEFDYVLLCNKICGAAHYNMQLKVVVEEESDFNEWMKQQQTFAEML</sequence>
<dbReference type="RefSeq" id="WP_210757421.1">
    <property type="nucleotide sequence ID" value="NZ_CP060139.1"/>
</dbReference>
<protein>
    <recommendedName>
        <fullName evidence="3">cytochrome-c oxidase</fullName>
        <ecNumber evidence="3">7.1.1.9</ecNumber>
    </recommendedName>
    <alternativeName>
        <fullName evidence="11">Cytochrome c oxidase polypeptide II</fullName>
    </alternativeName>
</protein>
<feature type="transmembrane region" description="Helical" evidence="12">
    <location>
        <begin position="88"/>
        <end position="113"/>
    </location>
</feature>
<dbReference type="InterPro" id="IPR036257">
    <property type="entry name" value="Cyt_c_oxidase_su2_TM_sf"/>
</dbReference>
<evidence type="ECO:0000313" key="16">
    <source>
        <dbReference type="Proteomes" id="UP000516305"/>
    </source>
</evidence>
<evidence type="ECO:0000256" key="5">
    <source>
        <dbReference type="ARBA" id="ARBA00022660"/>
    </source>
</evidence>
<keyword evidence="4" id="KW-0813">Transport</keyword>
<dbReference type="GO" id="GO:0016020">
    <property type="term" value="C:membrane"/>
    <property type="evidence" value="ECO:0007669"/>
    <property type="project" value="UniProtKB-SubCell"/>
</dbReference>
<evidence type="ECO:0000313" key="15">
    <source>
        <dbReference type="EMBL" id="QNR22854.1"/>
    </source>
</evidence>
<keyword evidence="10 12" id="KW-0472">Membrane</keyword>
<dbReference type="InterPro" id="IPR045187">
    <property type="entry name" value="CcO_II"/>
</dbReference>
<evidence type="ECO:0000256" key="3">
    <source>
        <dbReference type="ARBA" id="ARBA00012949"/>
    </source>
</evidence>
<dbReference type="InterPro" id="IPR002429">
    <property type="entry name" value="CcO_II-like_C"/>
</dbReference>